<dbReference type="PRINTS" id="PR00455">
    <property type="entry name" value="HTHTETR"/>
</dbReference>
<dbReference type="EMBL" id="QQAV01000006">
    <property type="protein sequence ID" value="RDI23400.1"/>
    <property type="molecule type" value="Genomic_DNA"/>
</dbReference>
<dbReference type="SUPFAM" id="SSF46689">
    <property type="entry name" value="Homeodomain-like"/>
    <property type="match status" value="1"/>
</dbReference>
<evidence type="ECO:0000256" key="1">
    <source>
        <dbReference type="ARBA" id="ARBA00022491"/>
    </source>
</evidence>
<feature type="compositionally biased region" description="Low complexity" evidence="6">
    <location>
        <begin position="191"/>
        <end position="211"/>
    </location>
</feature>
<dbReference type="PANTHER" id="PTHR30055:SF119">
    <property type="entry name" value="NALC"/>
    <property type="match status" value="1"/>
</dbReference>
<dbReference type="InterPro" id="IPR039536">
    <property type="entry name" value="TetR_C_Proteobacteria"/>
</dbReference>
<dbReference type="Pfam" id="PF14246">
    <property type="entry name" value="TetR_C_7"/>
    <property type="match status" value="1"/>
</dbReference>
<dbReference type="FunFam" id="1.10.10.60:FF:000141">
    <property type="entry name" value="TetR family transcriptional regulator"/>
    <property type="match status" value="1"/>
</dbReference>
<dbReference type="PROSITE" id="PS50977">
    <property type="entry name" value="HTH_TETR_2"/>
    <property type="match status" value="1"/>
</dbReference>
<dbReference type="Pfam" id="PF00440">
    <property type="entry name" value="TetR_N"/>
    <property type="match status" value="1"/>
</dbReference>
<dbReference type="InterPro" id="IPR050109">
    <property type="entry name" value="HTH-type_TetR-like_transc_reg"/>
</dbReference>
<proteinExistence type="predicted"/>
<name>A0A370FD16_9BURK</name>
<dbReference type="GO" id="GO:0000976">
    <property type="term" value="F:transcription cis-regulatory region binding"/>
    <property type="evidence" value="ECO:0007669"/>
    <property type="project" value="TreeGrafter"/>
</dbReference>
<dbReference type="GO" id="GO:0003700">
    <property type="term" value="F:DNA-binding transcription factor activity"/>
    <property type="evidence" value="ECO:0007669"/>
    <property type="project" value="TreeGrafter"/>
</dbReference>
<feature type="domain" description="HTH tetR-type" evidence="7">
    <location>
        <begin position="1"/>
        <end position="56"/>
    </location>
</feature>
<evidence type="ECO:0000256" key="3">
    <source>
        <dbReference type="ARBA" id="ARBA00023125"/>
    </source>
</evidence>
<gene>
    <name evidence="8" type="ORF">DFR41_106105</name>
</gene>
<keyword evidence="2" id="KW-0805">Transcription regulation</keyword>
<reference evidence="8 9" key="1">
    <citation type="submission" date="2018-07" db="EMBL/GenBank/DDBJ databases">
        <title>Genomic Encyclopedia of Type Strains, Phase IV (KMG-IV): sequencing the most valuable type-strain genomes for metagenomic binning, comparative biology and taxonomic classification.</title>
        <authorList>
            <person name="Goeker M."/>
        </authorList>
    </citation>
    <scope>NUCLEOTIDE SEQUENCE [LARGE SCALE GENOMIC DNA]</scope>
    <source>
        <strain evidence="8 9">DSM 21352</strain>
    </source>
</reference>
<evidence type="ECO:0000259" key="7">
    <source>
        <dbReference type="PROSITE" id="PS50977"/>
    </source>
</evidence>
<dbReference type="Gene3D" id="1.10.10.60">
    <property type="entry name" value="Homeodomain-like"/>
    <property type="match status" value="1"/>
</dbReference>
<dbReference type="InterPro" id="IPR001647">
    <property type="entry name" value="HTH_TetR"/>
</dbReference>
<sequence length="226" mass="24538">MLLLAASQVFREKGFEGASMGDIAARAASSKATLYGYFSSKDELFVAVTIAAAESHFEPIFDALGKEDDEFEPALRRYGEKFLIAACSPEAVQAQRAVIAEAGRSDVGRQFYEQGPRKGMQELATFLELHMQRGSMRQTDPLIAARHLSALLDAETMLPRMLGFEQAWTRAQLRAYARRAIDAFLNGYGNPAPGTASTPAPAAPAPQATPAEPLPPPRATVPARRR</sequence>
<evidence type="ECO:0000256" key="6">
    <source>
        <dbReference type="SAM" id="MobiDB-lite"/>
    </source>
</evidence>
<feature type="region of interest" description="Disordered" evidence="6">
    <location>
        <begin position="188"/>
        <end position="226"/>
    </location>
</feature>
<dbReference type="InterPro" id="IPR036271">
    <property type="entry name" value="Tet_transcr_reg_TetR-rel_C_sf"/>
</dbReference>
<keyword evidence="9" id="KW-1185">Reference proteome</keyword>
<dbReference type="PANTHER" id="PTHR30055">
    <property type="entry name" value="HTH-TYPE TRANSCRIPTIONAL REGULATOR RUTR"/>
    <property type="match status" value="1"/>
</dbReference>
<dbReference type="SUPFAM" id="SSF48498">
    <property type="entry name" value="Tetracyclin repressor-like, C-terminal domain"/>
    <property type="match status" value="1"/>
</dbReference>
<dbReference type="InterPro" id="IPR023772">
    <property type="entry name" value="DNA-bd_HTH_TetR-type_CS"/>
</dbReference>
<protein>
    <submittedName>
        <fullName evidence="8">TetR family transcriptional regulator</fullName>
    </submittedName>
</protein>
<organism evidence="8 9">
    <name type="scientific">Pseudacidovorax intermedius</name>
    <dbReference type="NCBI Taxonomy" id="433924"/>
    <lineage>
        <taxon>Bacteria</taxon>
        <taxon>Pseudomonadati</taxon>
        <taxon>Pseudomonadota</taxon>
        <taxon>Betaproteobacteria</taxon>
        <taxon>Burkholderiales</taxon>
        <taxon>Comamonadaceae</taxon>
        <taxon>Pseudacidovorax</taxon>
    </lineage>
</organism>
<dbReference type="Gene3D" id="1.10.357.10">
    <property type="entry name" value="Tetracycline Repressor, domain 2"/>
    <property type="match status" value="1"/>
</dbReference>
<keyword evidence="4" id="KW-0804">Transcription</keyword>
<evidence type="ECO:0000256" key="4">
    <source>
        <dbReference type="ARBA" id="ARBA00023163"/>
    </source>
</evidence>
<dbReference type="InterPro" id="IPR009057">
    <property type="entry name" value="Homeodomain-like_sf"/>
</dbReference>
<evidence type="ECO:0000313" key="9">
    <source>
        <dbReference type="Proteomes" id="UP000255265"/>
    </source>
</evidence>
<comment type="caution">
    <text evidence="8">The sequence shown here is derived from an EMBL/GenBank/DDBJ whole genome shotgun (WGS) entry which is preliminary data.</text>
</comment>
<evidence type="ECO:0000313" key="8">
    <source>
        <dbReference type="EMBL" id="RDI23400.1"/>
    </source>
</evidence>
<feature type="DNA-binding region" description="H-T-H motif" evidence="5">
    <location>
        <begin position="19"/>
        <end position="38"/>
    </location>
</feature>
<keyword evidence="3 5" id="KW-0238">DNA-binding</keyword>
<dbReference type="Proteomes" id="UP000255265">
    <property type="component" value="Unassembled WGS sequence"/>
</dbReference>
<dbReference type="PROSITE" id="PS01081">
    <property type="entry name" value="HTH_TETR_1"/>
    <property type="match status" value="1"/>
</dbReference>
<dbReference type="AlphaFoldDB" id="A0A370FD16"/>
<accession>A0A370FD16</accession>
<evidence type="ECO:0000256" key="5">
    <source>
        <dbReference type="PROSITE-ProRule" id="PRU00335"/>
    </source>
</evidence>
<keyword evidence="1" id="KW-0678">Repressor</keyword>
<evidence type="ECO:0000256" key="2">
    <source>
        <dbReference type="ARBA" id="ARBA00023015"/>
    </source>
</evidence>